<evidence type="ECO:0000256" key="3">
    <source>
        <dbReference type="ARBA" id="ARBA00005174"/>
    </source>
</evidence>
<comment type="similarity">
    <text evidence="11 14">Belongs to the GARS family.</text>
</comment>
<dbReference type="PANTHER" id="PTHR43472">
    <property type="entry name" value="PHOSPHORIBOSYLAMINE--GLYCINE LIGASE"/>
    <property type="match status" value="1"/>
</dbReference>
<keyword evidence="5 14" id="KW-0436">Ligase</keyword>
<dbReference type="EMBL" id="BJVY01000020">
    <property type="protein sequence ID" value="GEL71913.1"/>
    <property type="molecule type" value="Genomic_DNA"/>
</dbReference>
<dbReference type="InterPro" id="IPR020559">
    <property type="entry name" value="PRibGlycinamide_synth_CS"/>
</dbReference>
<keyword evidence="9 15" id="KW-0067">ATP-binding</keyword>
<evidence type="ECO:0000256" key="1">
    <source>
        <dbReference type="ARBA" id="ARBA00001936"/>
    </source>
</evidence>
<comment type="caution">
    <text evidence="17">The sequence shown here is derived from an EMBL/GenBank/DDBJ whole genome shotgun (WGS) entry which is preliminary data.</text>
</comment>
<dbReference type="PROSITE" id="PS50975">
    <property type="entry name" value="ATP_GRASP"/>
    <property type="match status" value="1"/>
</dbReference>
<evidence type="ECO:0000256" key="9">
    <source>
        <dbReference type="ARBA" id="ARBA00022840"/>
    </source>
</evidence>
<dbReference type="InterPro" id="IPR000115">
    <property type="entry name" value="PRibGlycinamide_synth"/>
</dbReference>
<dbReference type="PROSITE" id="PS00184">
    <property type="entry name" value="GARS"/>
    <property type="match status" value="1"/>
</dbReference>
<dbReference type="Pfam" id="PF02844">
    <property type="entry name" value="GARS_N"/>
    <property type="match status" value="1"/>
</dbReference>
<feature type="domain" description="ATP-grasp" evidence="16">
    <location>
        <begin position="109"/>
        <end position="311"/>
    </location>
</feature>
<evidence type="ECO:0000256" key="15">
    <source>
        <dbReference type="PROSITE-ProRule" id="PRU00409"/>
    </source>
</evidence>
<dbReference type="GO" id="GO:0009113">
    <property type="term" value="P:purine nucleobase biosynthetic process"/>
    <property type="evidence" value="ECO:0007669"/>
    <property type="project" value="InterPro"/>
</dbReference>
<evidence type="ECO:0000256" key="11">
    <source>
        <dbReference type="ARBA" id="ARBA00038345"/>
    </source>
</evidence>
<dbReference type="SMART" id="SM01209">
    <property type="entry name" value="GARS_A"/>
    <property type="match status" value="1"/>
</dbReference>
<dbReference type="InterPro" id="IPR020562">
    <property type="entry name" value="PRibGlycinamide_synth_N"/>
</dbReference>
<protein>
    <recommendedName>
        <fullName evidence="4 14">Phosphoribosylamine--glycine ligase</fullName>
        <ecNumber evidence="4 14">6.3.4.13</ecNumber>
    </recommendedName>
    <alternativeName>
        <fullName evidence="14">GARS</fullName>
    </alternativeName>
    <alternativeName>
        <fullName evidence="12 14">Glycinamide ribonucleotide synthetase</fullName>
    </alternativeName>
    <alternativeName>
        <fullName evidence="13 14">Phosphoribosylglycinamide synthetase</fullName>
    </alternativeName>
</protein>
<evidence type="ECO:0000256" key="10">
    <source>
        <dbReference type="ARBA" id="ARBA00023211"/>
    </source>
</evidence>
<comment type="pathway">
    <text evidence="3 14">Purine metabolism; IMP biosynthesis via de novo pathway; N(1)-(5-phospho-D-ribosyl)glycinamide from 5-phospho-alpha-D-ribose 1-diphosphate: step 2/2.</text>
</comment>
<keyword evidence="7 15" id="KW-0547">Nucleotide-binding</keyword>
<evidence type="ECO:0000259" key="16">
    <source>
        <dbReference type="PROSITE" id="PS50975"/>
    </source>
</evidence>
<dbReference type="InterPro" id="IPR011054">
    <property type="entry name" value="Rudment_hybrid_motif"/>
</dbReference>
<dbReference type="Pfam" id="PF02843">
    <property type="entry name" value="GARS_C"/>
    <property type="match status" value="1"/>
</dbReference>
<reference evidence="17 18" key="1">
    <citation type="submission" date="2019-07" db="EMBL/GenBank/DDBJ databases">
        <title>Whole genome shotgun sequence of Myxococcus virescens NBRC 100334.</title>
        <authorList>
            <person name="Hosoyama A."/>
            <person name="Uohara A."/>
            <person name="Ohji S."/>
            <person name="Ichikawa N."/>
        </authorList>
    </citation>
    <scope>NUCLEOTIDE SEQUENCE [LARGE SCALE GENOMIC DNA]</scope>
    <source>
        <strain evidence="17 18">NBRC 100334</strain>
    </source>
</reference>
<evidence type="ECO:0000256" key="12">
    <source>
        <dbReference type="ARBA" id="ARBA00042242"/>
    </source>
</evidence>
<dbReference type="InterPro" id="IPR011761">
    <property type="entry name" value="ATP-grasp"/>
</dbReference>
<evidence type="ECO:0000256" key="5">
    <source>
        <dbReference type="ARBA" id="ARBA00022598"/>
    </source>
</evidence>
<dbReference type="HAMAP" id="MF_00138">
    <property type="entry name" value="GARS"/>
    <property type="match status" value="1"/>
</dbReference>
<dbReference type="GO" id="GO:0006189">
    <property type="term" value="P:'de novo' IMP biosynthetic process"/>
    <property type="evidence" value="ECO:0007669"/>
    <property type="project" value="UniProtKB-UniRule"/>
</dbReference>
<dbReference type="InterPro" id="IPR020561">
    <property type="entry name" value="PRibGlycinamid_synth_ATP-grasp"/>
</dbReference>
<evidence type="ECO:0000256" key="2">
    <source>
        <dbReference type="ARBA" id="ARBA00001946"/>
    </source>
</evidence>
<proteinExistence type="inferred from homology"/>
<accession>A0A511HEF1</accession>
<dbReference type="FunFam" id="3.40.50.20:FF:000006">
    <property type="entry name" value="Phosphoribosylamine--glycine ligase, chloroplastic"/>
    <property type="match status" value="1"/>
</dbReference>
<dbReference type="Gene3D" id="3.30.470.20">
    <property type="entry name" value="ATP-grasp fold, B domain"/>
    <property type="match status" value="1"/>
</dbReference>
<dbReference type="RefSeq" id="WP_090492743.1">
    <property type="nucleotide sequence ID" value="NZ_BJVY01000020.1"/>
</dbReference>
<comment type="cofactor">
    <cofactor evidence="2">
        <name>Mg(2+)</name>
        <dbReference type="ChEBI" id="CHEBI:18420"/>
    </cofactor>
</comment>
<dbReference type="PANTHER" id="PTHR43472:SF1">
    <property type="entry name" value="PHOSPHORIBOSYLAMINE--GLYCINE LIGASE, CHLOROPLASTIC"/>
    <property type="match status" value="1"/>
</dbReference>
<dbReference type="NCBIfam" id="TIGR00877">
    <property type="entry name" value="purD"/>
    <property type="match status" value="1"/>
</dbReference>
<keyword evidence="6" id="KW-0479">Metal-binding</keyword>
<dbReference type="FunFam" id="3.90.600.10:FF:000001">
    <property type="entry name" value="Trifunctional purine biosynthetic protein adenosine-3"/>
    <property type="match status" value="1"/>
</dbReference>
<evidence type="ECO:0000256" key="6">
    <source>
        <dbReference type="ARBA" id="ARBA00022723"/>
    </source>
</evidence>
<sequence>MDVKVLLLGSGGREHALAWKLSQSPLLTQLLCGPGNPGTAKLGTNVALRAEAPEEVAAFAKREAVDLVVVGPEAPLVAGVADALADAGIACFGPVAAGARIEGSKAFAKEIMAEAGVPTAAFQTFTDMAAAEAYAVAQGRIVVKADGLAAGKGVIVAHDVEAARAAVRAVGAMGVAGQTMVLEELLEGEEVSAMALCDGERYAMLPLSQDHKRVGEGDTGPNTGGMGAYSPAPFLSAAQLAEVGERVVAPTLAVLRRRGIPFRGVLYAGLMLTRGGPKVLEFNARFGDPETQVLMMQLGEDLLPLLDACARGALAPRTLVSAPGASVGVVLAARGYPDAPEKGQRIEGLDAVPPDATVFLAGTEARDGGIVTAGGRVLTVCARGEDLAQARERAYAAVAAVRFEGMHFRRDIGARGMKAAP</sequence>
<dbReference type="InterPro" id="IPR016185">
    <property type="entry name" value="PreATP-grasp_dom_sf"/>
</dbReference>
<dbReference type="InterPro" id="IPR020560">
    <property type="entry name" value="PRibGlycinamide_synth_C-dom"/>
</dbReference>
<dbReference type="GO" id="GO:0004637">
    <property type="term" value="F:phosphoribosylamine-glycine ligase activity"/>
    <property type="evidence" value="ECO:0007669"/>
    <property type="project" value="UniProtKB-UniRule"/>
</dbReference>
<dbReference type="InterPro" id="IPR037123">
    <property type="entry name" value="PRibGlycinamide_synth_C_sf"/>
</dbReference>
<dbReference type="Proteomes" id="UP000321224">
    <property type="component" value="Unassembled WGS sequence"/>
</dbReference>
<dbReference type="GO" id="GO:0005524">
    <property type="term" value="F:ATP binding"/>
    <property type="evidence" value="ECO:0007669"/>
    <property type="project" value="UniProtKB-UniRule"/>
</dbReference>
<dbReference type="InterPro" id="IPR013815">
    <property type="entry name" value="ATP_grasp_subdomain_1"/>
</dbReference>
<gene>
    <name evidence="14 17" type="primary">purD</name>
    <name evidence="17" type="ORF">MVI01_36970</name>
</gene>
<dbReference type="Gene3D" id="3.90.600.10">
    <property type="entry name" value="Phosphoribosylglycinamide synthetase, C-terminal domain"/>
    <property type="match status" value="1"/>
</dbReference>
<dbReference type="SUPFAM" id="SSF52440">
    <property type="entry name" value="PreATP-grasp domain"/>
    <property type="match status" value="1"/>
</dbReference>
<dbReference type="AlphaFoldDB" id="A0A511HEF1"/>
<dbReference type="EC" id="6.3.4.13" evidence="4 14"/>
<evidence type="ECO:0000256" key="14">
    <source>
        <dbReference type="HAMAP-Rule" id="MF_00138"/>
    </source>
</evidence>
<evidence type="ECO:0000256" key="8">
    <source>
        <dbReference type="ARBA" id="ARBA00022755"/>
    </source>
</evidence>
<dbReference type="UniPathway" id="UPA00074">
    <property type="reaction ID" value="UER00125"/>
</dbReference>
<keyword evidence="8 14" id="KW-0658">Purine biosynthesis</keyword>
<dbReference type="GO" id="GO:0046872">
    <property type="term" value="F:metal ion binding"/>
    <property type="evidence" value="ECO:0007669"/>
    <property type="project" value="UniProtKB-KW"/>
</dbReference>
<dbReference type="Pfam" id="PF01071">
    <property type="entry name" value="GARS_A"/>
    <property type="match status" value="1"/>
</dbReference>
<evidence type="ECO:0000256" key="4">
    <source>
        <dbReference type="ARBA" id="ARBA00013255"/>
    </source>
</evidence>
<dbReference type="SMART" id="SM01210">
    <property type="entry name" value="GARS_C"/>
    <property type="match status" value="1"/>
</dbReference>
<evidence type="ECO:0000313" key="18">
    <source>
        <dbReference type="Proteomes" id="UP000321224"/>
    </source>
</evidence>
<keyword evidence="10" id="KW-0464">Manganese</keyword>
<comment type="cofactor">
    <cofactor evidence="1">
        <name>Mn(2+)</name>
        <dbReference type="ChEBI" id="CHEBI:29035"/>
    </cofactor>
</comment>
<dbReference type="SUPFAM" id="SSF51246">
    <property type="entry name" value="Rudiment single hybrid motif"/>
    <property type="match status" value="1"/>
</dbReference>
<evidence type="ECO:0000256" key="7">
    <source>
        <dbReference type="ARBA" id="ARBA00022741"/>
    </source>
</evidence>
<evidence type="ECO:0000313" key="17">
    <source>
        <dbReference type="EMBL" id="GEL71913.1"/>
    </source>
</evidence>
<name>A0A511HEF1_9BACT</name>
<dbReference type="Gene3D" id="3.30.1490.20">
    <property type="entry name" value="ATP-grasp fold, A domain"/>
    <property type="match status" value="1"/>
</dbReference>
<dbReference type="SUPFAM" id="SSF56059">
    <property type="entry name" value="Glutathione synthetase ATP-binding domain-like"/>
    <property type="match status" value="1"/>
</dbReference>
<organism evidence="17 18">
    <name type="scientific">Myxococcus virescens</name>
    <dbReference type="NCBI Taxonomy" id="83456"/>
    <lineage>
        <taxon>Bacteria</taxon>
        <taxon>Pseudomonadati</taxon>
        <taxon>Myxococcota</taxon>
        <taxon>Myxococcia</taxon>
        <taxon>Myxococcales</taxon>
        <taxon>Cystobacterineae</taxon>
        <taxon>Myxococcaceae</taxon>
        <taxon>Myxococcus</taxon>
    </lineage>
</organism>
<comment type="catalytic activity">
    <reaction evidence="14">
        <text>5-phospho-beta-D-ribosylamine + glycine + ATP = N(1)-(5-phospho-beta-D-ribosyl)glycinamide + ADP + phosphate + H(+)</text>
        <dbReference type="Rhea" id="RHEA:17453"/>
        <dbReference type="ChEBI" id="CHEBI:15378"/>
        <dbReference type="ChEBI" id="CHEBI:30616"/>
        <dbReference type="ChEBI" id="CHEBI:43474"/>
        <dbReference type="ChEBI" id="CHEBI:57305"/>
        <dbReference type="ChEBI" id="CHEBI:58681"/>
        <dbReference type="ChEBI" id="CHEBI:143788"/>
        <dbReference type="ChEBI" id="CHEBI:456216"/>
        <dbReference type="EC" id="6.3.4.13"/>
    </reaction>
</comment>
<dbReference type="Gene3D" id="3.40.50.20">
    <property type="match status" value="1"/>
</dbReference>
<evidence type="ECO:0000256" key="13">
    <source>
        <dbReference type="ARBA" id="ARBA00042864"/>
    </source>
</evidence>